<evidence type="ECO:0000313" key="7">
    <source>
        <dbReference type="Proteomes" id="UP000018291"/>
    </source>
</evidence>
<dbReference type="GO" id="GO:0003677">
    <property type="term" value="F:DNA binding"/>
    <property type="evidence" value="ECO:0007669"/>
    <property type="project" value="UniProtKB-KW"/>
</dbReference>
<accession>R4Z247</accession>
<dbReference type="RefSeq" id="WP_012225775.1">
    <property type="nucleotide sequence ID" value="NZ_HG422565.1"/>
</dbReference>
<feature type="domain" description="Type I restriction modification DNA specificity" evidence="5">
    <location>
        <begin position="2"/>
        <end position="176"/>
    </location>
</feature>
<dbReference type="EMBL" id="CANL01000014">
    <property type="protein sequence ID" value="CCM63321.1"/>
    <property type="molecule type" value="Genomic_DNA"/>
</dbReference>
<dbReference type="SUPFAM" id="SSF116734">
    <property type="entry name" value="DNA methylase specificity domain"/>
    <property type="match status" value="2"/>
</dbReference>
<evidence type="ECO:0000256" key="3">
    <source>
        <dbReference type="ARBA" id="ARBA00023125"/>
    </source>
</evidence>
<dbReference type="CDD" id="cd17248">
    <property type="entry name" value="RMtype1_S_AmiI-TRD2-CR2_like"/>
    <property type="match status" value="1"/>
</dbReference>
<protein>
    <submittedName>
        <fullName evidence="6">Putative Type I restriction-modification system, specificity subunit S</fullName>
    </submittedName>
</protein>
<dbReference type="STRING" id="1229780.BN381_210011"/>
<dbReference type="AlphaFoldDB" id="R4Z247"/>
<dbReference type="InterPro" id="IPR044946">
    <property type="entry name" value="Restrct_endonuc_typeI_TRD_sf"/>
</dbReference>
<evidence type="ECO:0000259" key="5">
    <source>
        <dbReference type="Pfam" id="PF01420"/>
    </source>
</evidence>
<keyword evidence="2" id="KW-0680">Restriction system</keyword>
<dbReference type="InterPro" id="IPR052021">
    <property type="entry name" value="Type-I_RS_S_subunit"/>
</dbReference>
<name>R4Z247_9ACTN</name>
<evidence type="ECO:0000256" key="2">
    <source>
        <dbReference type="ARBA" id="ARBA00022747"/>
    </source>
</evidence>
<feature type="coiled-coil region" evidence="4">
    <location>
        <begin position="377"/>
        <end position="411"/>
    </location>
</feature>
<dbReference type="eggNOG" id="COG0732">
    <property type="taxonomic scope" value="Bacteria"/>
</dbReference>
<comment type="similarity">
    <text evidence="1">Belongs to the type-I restriction system S methylase family.</text>
</comment>
<evidence type="ECO:0000256" key="4">
    <source>
        <dbReference type="SAM" id="Coils"/>
    </source>
</evidence>
<dbReference type="Pfam" id="PF01420">
    <property type="entry name" value="Methylase_S"/>
    <property type="match status" value="2"/>
</dbReference>
<dbReference type="InterPro" id="IPR000055">
    <property type="entry name" value="Restrct_endonuc_typeI_TRD"/>
</dbReference>
<feature type="domain" description="Type I restriction modification DNA specificity" evidence="5">
    <location>
        <begin position="283"/>
        <end position="398"/>
    </location>
</feature>
<dbReference type="PANTHER" id="PTHR30408">
    <property type="entry name" value="TYPE-1 RESTRICTION ENZYME ECOKI SPECIFICITY PROTEIN"/>
    <property type="match status" value="1"/>
</dbReference>
<dbReference type="HOGENOM" id="CLU_021095_1_2_11"/>
<keyword evidence="4" id="KW-0175">Coiled coil</keyword>
<reference evidence="6 7" key="1">
    <citation type="journal article" date="2013" name="ISME J.">
        <title>Metabolic model for the filamentous 'Candidatus Microthrix parvicella' based on genomic and metagenomic analyses.</title>
        <authorList>
            <person name="Jon McIlroy S."/>
            <person name="Kristiansen R."/>
            <person name="Albertsen M."/>
            <person name="Michael Karst S."/>
            <person name="Rossetti S."/>
            <person name="Lund Nielsen J."/>
            <person name="Tandoi V."/>
            <person name="James Seviour R."/>
            <person name="Nielsen P.H."/>
        </authorList>
    </citation>
    <scope>NUCLEOTIDE SEQUENCE [LARGE SCALE GENOMIC DNA]</scope>
    <source>
        <strain evidence="6 7">RN1</strain>
    </source>
</reference>
<dbReference type="Proteomes" id="UP000018291">
    <property type="component" value="Unassembled WGS sequence"/>
</dbReference>
<evidence type="ECO:0000256" key="1">
    <source>
        <dbReference type="ARBA" id="ARBA00010923"/>
    </source>
</evidence>
<dbReference type="Gene3D" id="3.90.220.20">
    <property type="entry name" value="DNA methylase specificity domains"/>
    <property type="match status" value="2"/>
</dbReference>
<keyword evidence="7" id="KW-1185">Reference proteome</keyword>
<dbReference type="GO" id="GO:0009307">
    <property type="term" value="P:DNA restriction-modification system"/>
    <property type="evidence" value="ECO:0007669"/>
    <property type="project" value="UniProtKB-KW"/>
</dbReference>
<dbReference type="OrthoDB" id="3197085at2"/>
<gene>
    <name evidence="6" type="ORF">BN381_210011</name>
</gene>
<dbReference type="PANTHER" id="PTHR30408:SF12">
    <property type="entry name" value="TYPE I RESTRICTION ENZYME MJAVIII SPECIFICITY SUBUNIT"/>
    <property type="match status" value="1"/>
</dbReference>
<evidence type="ECO:0000313" key="6">
    <source>
        <dbReference type="EMBL" id="CCM63321.1"/>
    </source>
</evidence>
<sequence length="424" mass="47149">MSKWPRAQIRYVAHLGTGHTPSRSVEEYWDDCDIPWLTLADVGQLRTGTVDVVSSTNEKISELGIANSSAVVHPAGTVAMSRTASVGYSCILGADMATSQDYVTWTCGPRLFPKFLLWVLRGERETIIGRMQGSTHKTIYMPDVEQMSTPLPPVDTQKAIAEYLGTETARIDALITKKRRMIDLLEEQVHAQVFAAVSGRLTAGSAPRKHTQIPWLDTIPSHWGSPWLGANHTTQLGKMLSASAAAGPEQHRYVKNTNVQWDRFGLTDLPTMTFDASDRIRCSLAKEDLLVCEGGEVGRAAVWPGAPKDVFFQKAIHRVRSIGEAESRYTMYCFWAAADMNVFAVEGNQATIVHLTGEKLREHRFPWPPLTEQREIVRRLDESRVKIEAMVDRLTQQIELLTERRQALITAAVTGELEIPGVAA</sequence>
<organism evidence="6 7">
    <name type="scientific">Candidatus Neomicrothrix parvicella RN1</name>
    <dbReference type="NCBI Taxonomy" id="1229780"/>
    <lineage>
        <taxon>Bacteria</taxon>
        <taxon>Bacillati</taxon>
        <taxon>Actinomycetota</taxon>
        <taxon>Acidimicrobiia</taxon>
        <taxon>Acidimicrobiales</taxon>
        <taxon>Microthrixaceae</taxon>
        <taxon>Candidatus Neomicrothrix</taxon>
    </lineage>
</organism>
<proteinExistence type="inferred from homology"/>
<dbReference type="Gene3D" id="1.10.287.1120">
    <property type="entry name" value="Bipartite methylase S protein"/>
    <property type="match status" value="1"/>
</dbReference>
<comment type="caution">
    <text evidence="6">The sequence shown here is derived from an EMBL/GenBank/DDBJ whole genome shotgun (WGS) entry which is preliminary data.</text>
</comment>
<keyword evidence="3" id="KW-0238">DNA-binding</keyword>